<organism evidence="7 8">
    <name type="scientific">Microlunatus antarcticus</name>
    <dbReference type="NCBI Taxonomy" id="53388"/>
    <lineage>
        <taxon>Bacteria</taxon>
        <taxon>Bacillati</taxon>
        <taxon>Actinomycetota</taxon>
        <taxon>Actinomycetes</taxon>
        <taxon>Propionibacteriales</taxon>
        <taxon>Propionibacteriaceae</taxon>
        <taxon>Microlunatus</taxon>
    </lineage>
</organism>
<evidence type="ECO:0000256" key="2">
    <source>
        <dbReference type="ARBA" id="ARBA00022676"/>
    </source>
</evidence>
<dbReference type="PANTHER" id="PTHR48050">
    <property type="entry name" value="STEROL 3-BETA-GLUCOSYLTRANSFERASE"/>
    <property type="match status" value="1"/>
</dbReference>
<dbReference type="InterPro" id="IPR010610">
    <property type="entry name" value="EryCIII-like_C"/>
</dbReference>
<sequence>MKILFASAPGYGLMMPLVPLVWAAQAAGHTARLATTGRMCAVAAGAGLEVVDVCPDQDLWARLQAGVGRGPGGGPPVSPFRMFTEEMTPGTVEAAREHGADLVVWTSDHGSGELAATTLGLPGLEVGNRVSWSTRDQGGPGSDISGVAAVRTQLGLDGTPLHIVARVDPRAPSMGGLVDDEPDPRDGVPWWSMRYVPFNGGAVVEPWARQTPARPRVLVTLGTVVPTVAGTDVVSVLLAALADLPVEVVLALGDASLPKGTELPSNVRAVGYLPLSAVLPTCRLIVHHGGSGTTAAPLHFGVPQLVLPAFADNPLSAKRVSDRGVGLAHDPTTLDVETARELVLRLLEEPAFTTAAAEVAAEMATQPSPAAVVARVEEELAR</sequence>
<dbReference type="Pfam" id="PF06722">
    <property type="entry name" value="EryCIII-like_C"/>
    <property type="match status" value="1"/>
</dbReference>
<evidence type="ECO:0000256" key="3">
    <source>
        <dbReference type="ARBA" id="ARBA00022679"/>
    </source>
</evidence>
<dbReference type="CDD" id="cd03784">
    <property type="entry name" value="GT1_Gtf-like"/>
    <property type="match status" value="1"/>
</dbReference>
<dbReference type="Pfam" id="PF21036">
    <property type="entry name" value="EryCIII-like_N"/>
    <property type="match status" value="1"/>
</dbReference>
<dbReference type="InterPro" id="IPR050426">
    <property type="entry name" value="Glycosyltransferase_28"/>
</dbReference>
<dbReference type="GO" id="GO:0008194">
    <property type="term" value="F:UDP-glycosyltransferase activity"/>
    <property type="evidence" value="ECO:0007669"/>
    <property type="project" value="InterPro"/>
</dbReference>
<comment type="caution">
    <text evidence="7">The sequence shown here is derived from an EMBL/GenBank/DDBJ whole genome shotgun (WGS) entry which is preliminary data.</text>
</comment>
<evidence type="ECO:0000259" key="5">
    <source>
        <dbReference type="Pfam" id="PF06722"/>
    </source>
</evidence>
<feature type="domain" description="Erythromycin biosynthesis protein CIII-like C-terminal" evidence="5">
    <location>
        <begin position="236"/>
        <end position="378"/>
    </location>
</feature>
<keyword evidence="2" id="KW-0328">Glycosyltransferase</keyword>
<protein>
    <submittedName>
        <fullName evidence="7">UDP:flavonoid glycosyltransferase YjiC (YdhE family)</fullName>
    </submittedName>
</protein>
<dbReference type="InterPro" id="IPR002213">
    <property type="entry name" value="UDP_glucos_trans"/>
</dbReference>
<name>A0A7W5P711_9ACTN</name>
<keyword evidence="8" id="KW-1185">Reference proteome</keyword>
<keyword evidence="4" id="KW-0732">Signal</keyword>
<evidence type="ECO:0000256" key="1">
    <source>
        <dbReference type="ARBA" id="ARBA00006962"/>
    </source>
</evidence>
<dbReference type="GO" id="GO:0017000">
    <property type="term" value="P:antibiotic biosynthetic process"/>
    <property type="evidence" value="ECO:0007669"/>
    <property type="project" value="UniProtKB-ARBA"/>
</dbReference>
<evidence type="ECO:0000256" key="4">
    <source>
        <dbReference type="SAM" id="SignalP"/>
    </source>
</evidence>
<dbReference type="GO" id="GO:0016758">
    <property type="term" value="F:hexosyltransferase activity"/>
    <property type="evidence" value="ECO:0007669"/>
    <property type="project" value="UniProtKB-ARBA"/>
</dbReference>
<dbReference type="AlphaFoldDB" id="A0A7W5P711"/>
<proteinExistence type="inferred from homology"/>
<dbReference type="RefSeq" id="WP_183337771.1">
    <property type="nucleotide sequence ID" value="NZ_JACHZG010000001.1"/>
</dbReference>
<dbReference type="InterPro" id="IPR048284">
    <property type="entry name" value="EryCIII-like_N"/>
</dbReference>
<dbReference type="Proteomes" id="UP000565572">
    <property type="component" value="Unassembled WGS sequence"/>
</dbReference>
<evidence type="ECO:0000313" key="8">
    <source>
        <dbReference type="Proteomes" id="UP000565572"/>
    </source>
</evidence>
<accession>A0A7W5P711</accession>
<dbReference type="SUPFAM" id="SSF53756">
    <property type="entry name" value="UDP-Glycosyltransferase/glycogen phosphorylase"/>
    <property type="match status" value="1"/>
</dbReference>
<dbReference type="FunFam" id="3.40.50.2000:FF:000072">
    <property type="entry name" value="Glycosyl transferase"/>
    <property type="match status" value="1"/>
</dbReference>
<reference evidence="7 8" key="1">
    <citation type="submission" date="2020-08" db="EMBL/GenBank/DDBJ databases">
        <title>Sequencing the genomes of 1000 actinobacteria strains.</title>
        <authorList>
            <person name="Klenk H.-P."/>
        </authorList>
    </citation>
    <scope>NUCLEOTIDE SEQUENCE [LARGE SCALE GENOMIC DNA]</scope>
    <source>
        <strain evidence="7 8">DSM 11053</strain>
    </source>
</reference>
<dbReference type="EMBL" id="JACHZG010000001">
    <property type="protein sequence ID" value="MBB3326902.1"/>
    <property type="molecule type" value="Genomic_DNA"/>
</dbReference>
<feature type="chain" id="PRO_5031046973" evidence="4">
    <location>
        <begin position="27"/>
        <end position="382"/>
    </location>
</feature>
<evidence type="ECO:0000259" key="6">
    <source>
        <dbReference type="Pfam" id="PF21036"/>
    </source>
</evidence>
<keyword evidence="3 7" id="KW-0808">Transferase</keyword>
<evidence type="ECO:0000313" key="7">
    <source>
        <dbReference type="EMBL" id="MBB3326902.1"/>
    </source>
</evidence>
<feature type="domain" description="Erythromycin biosynthesis protein CIII-like N-terminal" evidence="6">
    <location>
        <begin position="80"/>
        <end position="222"/>
    </location>
</feature>
<comment type="similarity">
    <text evidence="1">Belongs to the glycosyltransferase 28 family.</text>
</comment>
<dbReference type="Gene3D" id="3.40.50.2000">
    <property type="entry name" value="Glycogen Phosphorylase B"/>
    <property type="match status" value="2"/>
</dbReference>
<feature type="signal peptide" evidence="4">
    <location>
        <begin position="1"/>
        <end position="26"/>
    </location>
</feature>
<gene>
    <name evidence="7" type="ORF">FHX39_001846</name>
</gene>
<dbReference type="PANTHER" id="PTHR48050:SF13">
    <property type="entry name" value="STEROL 3-BETA-GLUCOSYLTRANSFERASE UGT80A2"/>
    <property type="match status" value="1"/>
</dbReference>